<evidence type="ECO:0000259" key="8">
    <source>
        <dbReference type="PROSITE" id="PS50110"/>
    </source>
</evidence>
<proteinExistence type="predicted"/>
<dbReference type="Gene3D" id="1.10.10.10">
    <property type="entry name" value="Winged helix-like DNA-binding domain superfamily/Winged helix DNA-binding domain"/>
    <property type="match status" value="1"/>
</dbReference>
<dbReference type="InterPro" id="IPR036388">
    <property type="entry name" value="WH-like_DNA-bd_sf"/>
</dbReference>
<evidence type="ECO:0000259" key="9">
    <source>
        <dbReference type="PROSITE" id="PS51755"/>
    </source>
</evidence>
<dbReference type="Gene3D" id="3.40.50.2300">
    <property type="match status" value="1"/>
</dbReference>
<dbReference type="GO" id="GO:0006355">
    <property type="term" value="P:regulation of DNA-templated transcription"/>
    <property type="evidence" value="ECO:0007669"/>
    <property type="project" value="InterPro"/>
</dbReference>
<evidence type="ECO:0000256" key="6">
    <source>
        <dbReference type="PROSITE-ProRule" id="PRU00169"/>
    </source>
</evidence>
<keyword evidence="5" id="KW-0804">Transcription</keyword>
<dbReference type="PANTHER" id="PTHR48111">
    <property type="entry name" value="REGULATOR OF RPOS"/>
    <property type="match status" value="1"/>
</dbReference>
<feature type="domain" description="Response regulatory" evidence="8">
    <location>
        <begin position="6"/>
        <end position="119"/>
    </location>
</feature>
<evidence type="ECO:0000256" key="3">
    <source>
        <dbReference type="ARBA" id="ARBA00023015"/>
    </source>
</evidence>
<dbReference type="SMART" id="SM00862">
    <property type="entry name" value="Trans_reg_C"/>
    <property type="match status" value="1"/>
</dbReference>
<dbReference type="GO" id="GO:0000156">
    <property type="term" value="F:phosphorelay response regulator activity"/>
    <property type="evidence" value="ECO:0007669"/>
    <property type="project" value="TreeGrafter"/>
</dbReference>
<sequence>MQHYDTVIVVDDARENRELIASYLEREGYRALRAANGQEYRELLANDAPGLVLLDIGLPDVDGLTLALETRERSDAGIIFVTVRDSQFDRVAALELGGDDYVTKPVDLRELLARVRSVLRRRQSANGQGVAPVLQFAGYRLDLIRRTLVDAEGEPVQLTTGEFSLLAALLDAGGEPVSRDTLLGVISNRDVEDVSERTVDTLIRRLRRKTEQDPARPQWIETVHGVGYRINHH</sequence>
<dbReference type="CDD" id="cd00383">
    <property type="entry name" value="trans_reg_C"/>
    <property type="match status" value="1"/>
</dbReference>
<evidence type="ECO:0000256" key="4">
    <source>
        <dbReference type="ARBA" id="ARBA00023125"/>
    </source>
</evidence>
<evidence type="ECO:0000313" key="10">
    <source>
        <dbReference type="EMBL" id="SEO80617.1"/>
    </source>
</evidence>
<keyword evidence="1 6" id="KW-0597">Phosphoprotein</keyword>
<evidence type="ECO:0000256" key="1">
    <source>
        <dbReference type="ARBA" id="ARBA00022553"/>
    </source>
</evidence>
<dbReference type="STRING" id="406100.SAMN04488052_103116"/>
<dbReference type="GO" id="GO:0032993">
    <property type="term" value="C:protein-DNA complex"/>
    <property type="evidence" value="ECO:0007669"/>
    <property type="project" value="TreeGrafter"/>
</dbReference>
<dbReference type="Pfam" id="PF00072">
    <property type="entry name" value="Response_reg"/>
    <property type="match status" value="1"/>
</dbReference>
<reference evidence="10 11" key="1">
    <citation type="submission" date="2016-10" db="EMBL/GenBank/DDBJ databases">
        <authorList>
            <person name="de Groot N.N."/>
        </authorList>
    </citation>
    <scope>NUCLEOTIDE SEQUENCE [LARGE SCALE GENOMIC DNA]</scope>
    <source>
        <strain evidence="10 11">CGMCC 1.6291</strain>
    </source>
</reference>
<evidence type="ECO:0000256" key="5">
    <source>
        <dbReference type="ARBA" id="ARBA00023163"/>
    </source>
</evidence>
<dbReference type="Proteomes" id="UP000199657">
    <property type="component" value="Unassembled WGS sequence"/>
</dbReference>
<accession>A0A1H8SPV9</accession>
<evidence type="ECO:0000313" key="11">
    <source>
        <dbReference type="Proteomes" id="UP000199657"/>
    </source>
</evidence>
<dbReference type="OrthoDB" id="9802426at2"/>
<keyword evidence="2" id="KW-0902">Two-component regulatory system</keyword>
<dbReference type="InterPro" id="IPR039420">
    <property type="entry name" value="WalR-like"/>
</dbReference>
<feature type="modified residue" description="4-aspartylphosphate" evidence="6">
    <location>
        <position position="55"/>
    </location>
</feature>
<dbReference type="InterPro" id="IPR016032">
    <property type="entry name" value="Sig_transdc_resp-reg_C-effctor"/>
</dbReference>
<dbReference type="PROSITE" id="PS51755">
    <property type="entry name" value="OMPR_PHOB"/>
    <property type="match status" value="1"/>
</dbReference>
<gene>
    <name evidence="10" type="ORF">SAMN04488052_103116</name>
</gene>
<dbReference type="Pfam" id="PF00486">
    <property type="entry name" value="Trans_reg_C"/>
    <property type="match status" value="1"/>
</dbReference>
<dbReference type="InterPro" id="IPR001867">
    <property type="entry name" value="OmpR/PhoB-type_DNA-bd"/>
</dbReference>
<dbReference type="PANTHER" id="PTHR48111:SF4">
    <property type="entry name" value="DNA-BINDING DUAL TRANSCRIPTIONAL REGULATOR OMPR"/>
    <property type="match status" value="1"/>
</dbReference>
<dbReference type="GO" id="GO:0000976">
    <property type="term" value="F:transcription cis-regulatory region binding"/>
    <property type="evidence" value="ECO:0007669"/>
    <property type="project" value="TreeGrafter"/>
</dbReference>
<keyword evidence="11" id="KW-1185">Reference proteome</keyword>
<dbReference type="SMART" id="SM00448">
    <property type="entry name" value="REC"/>
    <property type="match status" value="1"/>
</dbReference>
<dbReference type="RefSeq" id="WP_091642250.1">
    <property type="nucleotide sequence ID" value="NZ_FOEG01000003.1"/>
</dbReference>
<evidence type="ECO:0000256" key="7">
    <source>
        <dbReference type="PROSITE-ProRule" id="PRU01091"/>
    </source>
</evidence>
<evidence type="ECO:0000256" key="2">
    <source>
        <dbReference type="ARBA" id="ARBA00023012"/>
    </source>
</evidence>
<keyword evidence="4 7" id="KW-0238">DNA-binding</keyword>
<dbReference type="EMBL" id="FOEG01000003">
    <property type="protein sequence ID" value="SEO80617.1"/>
    <property type="molecule type" value="Genomic_DNA"/>
</dbReference>
<dbReference type="GO" id="GO:0005829">
    <property type="term" value="C:cytosol"/>
    <property type="evidence" value="ECO:0007669"/>
    <property type="project" value="TreeGrafter"/>
</dbReference>
<protein>
    <submittedName>
        <fullName evidence="10">Two-component system, OmpR family, torCAD operon response regulator TorR</fullName>
    </submittedName>
</protein>
<keyword evidence="3" id="KW-0805">Transcription regulation</keyword>
<dbReference type="AlphaFoldDB" id="A0A1H8SPV9"/>
<name>A0A1H8SPV9_9GAMM</name>
<dbReference type="InterPro" id="IPR001789">
    <property type="entry name" value="Sig_transdc_resp-reg_receiver"/>
</dbReference>
<dbReference type="Gene3D" id="6.10.250.690">
    <property type="match status" value="1"/>
</dbReference>
<organism evidence="10 11">
    <name type="scientific">Aquisalimonas asiatica</name>
    <dbReference type="NCBI Taxonomy" id="406100"/>
    <lineage>
        <taxon>Bacteria</taxon>
        <taxon>Pseudomonadati</taxon>
        <taxon>Pseudomonadota</taxon>
        <taxon>Gammaproteobacteria</taxon>
        <taxon>Chromatiales</taxon>
        <taxon>Ectothiorhodospiraceae</taxon>
        <taxon>Aquisalimonas</taxon>
    </lineage>
</organism>
<feature type="domain" description="OmpR/PhoB-type" evidence="9">
    <location>
        <begin position="131"/>
        <end position="232"/>
    </location>
</feature>
<dbReference type="SUPFAM" id="SSF46894">
    <property type="entry name" value="C-terminal effector domain of the bipartite response regulators"/>
    <property type="match status" value="1"/>
</dbReference>
<dbReference type="InterPro" id="IPR011006">
    <property type="entry name" value="CheY-like_superfamily"/>
</dbReference>
<feature type="DNA-binding region" description="OmpR/PhoB-type" evidence="7">
    <location>
        <begin position="131"/>
        <end position="232"/>
    </location>
</feature>
<dbReference type="PROSITE" id="PS50110">
    <property type="entry name" value="RESPONSE_REGULATORY"/>
    <property type="match status" value="1"/>
</dbReference>
<dbReference type="SUPFAM" id="SSF52172">
    <property type="entry name" value="CheY-like"/>
    <property type="match status" value="1"/>
</dbReference>